<dbReference type="InterPro" id="IPR001909">
    <property type="entry name" value="KRAB"/>
</dbReference>
<dbReference type="GO" id="GO:0006355">
    <property type="term" value="P:regulation of DNA-templated transcription"/>
    <property type="evidence" value="ECO:0007669"/>
    <property type="project" value="InterPro"/>
</dbReference>
<feature type="region of interest" description="Disordered" evidence="1">
    <location>
        <begin position="63"/>
        <end position="184"/>
    </location>
</feature>
<dbReference type="InterPro" id="IPR036051">
    <property type="entry name" value="KRAB_dom_sf"/>
</dbReference>
<dbReference type="PROSITE" id="PS50805">
    <property type="entry name" value="KRAB"/>
    <property type="match status" value="1"/>
</dbReference>
<dbReference type="AlphaFoldDB" id="A0A151NP14"/>
<dbReference type="Gene3D" id="6.10.140.140">
    <property type="match status" value="1"/>
</dbReference>
<evidence type="ECO:0000313" key="4">
    <source>
        <dbReference type="Proteomes" id="UP000050525"/>
    </source>
</evidence>
<evidence type="ECO:0000256" key="1">
    <source>
        <dbReference type="SAM" id="MobiDB-lite"/>
    </source>
</evidence>
<evidence type="ECO:0000259" key="2">
    <source>
        <dbReference type="PROSITE" id="PS50805"/>
    </source>
</evidence>
<dbReference type="PANTHER" id="PTHR23232:SF133">
    <property type="entry name" value="RIKEN CDNA 1700020N01 GENE"/>
    <property type="match status" value="1"/>
</dbReference>
<reference evidence="3 4" key="1">
    <citation type="journal article" date="2012" name="Genome Biol.">
        <title>Sequencing three crocodilian genomes to illuminate the evolution of archosaurs and amniotes.</title>
        <authorList>
            <person name="St John J.A."/>
            <person name="Braun E.L."/>
            <person name="Isberg S.R."/>
            <person name="Miles L.G."/>
            <person name="Chong A.Y."/>
            <person name="Gongora J."/>
            <person name="Dalzell P."/>
            <person name="Moran C."/>
            <person name="Bed'hom B."/>
            <person name="Abzhanov A."/>
            <person name="Burgess S.C."/>
            <person name="Cooksey A.M."/>
            <person name="Castoe T.A."/>
            <person name="Crawford N.G."/>
            <person name="Densmore L.D."/>
            <person name="Drew J.C."/>
            <person name="Edwards S.V."/>
            <person name="Faircloth B.C."/>
            <person name="Fujita M.K."/>
            <person name="Greenwold M.J."/>
            <person name="Hoffmann F.G."/>
            <person name="Howard J.M."/>
            <person name="Iguchi T."/>
            <person name="Janes D.E."/>
            <person name="Khan S.Y."/>
            <person name="Kohno S."/>
            <person name="de Koning A.J."/>
            <person name="Lance S.L."/>
            <person name="McCarthy F.M."/>
            <person name="McCormack J.E."/>
            <person name="Merchant M.E."/>
            <person name="Peterson D.G."/>
            <person name="Pollock D.D."/>
            <person name="Pourmand N."/>
            <person name="Raney B.J."/>
            <person name="Roessler K.A."/>
            <person name="Sanford J.R."/>
            <person name="Sawyer R.H."/>
            <person name="Schmidt C.J."/>
            <person name="Triplett E.W."/>
            <person name="Tuberville T.D."/>
            <person name="Venegas-Anaya M."/>
            <person name="Howard J.T."/>
            <person name="Jarvis E.D."/>
            <person name="Guillette L.J.Jr."/>
            <person name="Glenn T.C."/>
            <person name="Green R.E."/>
            <person name="Ray D.A."/>
        </authorList>
    </citation>
    <scope>NUCLEOTIDE SEQUENCE [LARGE SCALE GENOMIC DNA]</scope>
    <source>
        <strain evidence="3">KSC_2009_1</strain>
    </source>
</reference>
<dbReference type="Pfam" id="PF01352">
    <property type="entry name" value="KRAB"/>
    <property type="match status" value="1"/>
</dbReference>
<dbReference type="SUPFAM" id="SSF109640">
    <property type="entry name" value="KRAB domain (Kruppel-associated box)"/>
    <property type="match status" value="1"/>
</dbReference>
<dbReference type="CDD" id="cd07765">
    <property type="entry name" value="KRAB_A-box"/>
    <property type="match status" value="1"/>
</dbReference>
<comment type="caution">
    <text evidence="3">The sequence shown here is derived from an EMBL/GenBank/DDBJ whole genome shotgun (WGS) entry which is preliminary data.</text>
</comment>
<name>A0A151NP14_ALLMI</name>
<evidence type="ECO:0000313" key="3">
    <source>
        <dbReference type="EMBL" id="KYO38524.1"/>
    </source>
</evidence>
<dbReference type="SMART" id="SM00349">
    <property type="entry name" value="KRAB"/>
    <property type="match status" value="1"/>
</dbReference>
<accession>A0A151NP14</accession>
<organism evidence="3 4">
    <name type="scientific">Alligator mississippiensis</name>
    <name type="common">American alligator</name>
    <dbReference type="NCBI Taxonomy" id="8496"/>
    <lineage>
        <taxon>Eukaryota</taxon>
        <taxon>Metazoa</taxon>
        <taxon>Chordata</taxon>
        <taxon>Craniata</taxon>
        <taxon>Vertebrata</taxon>
        <taxon>Euteleostomi</taxon>
        <taxon>Archelosauria</taxon>
        <taxon>Archosauria</taxon>
        <taxon>Crocodylia</taxon>
        <taxon>Alligatoridae</taxon>
        <taxon>Alligatorinae</taxon>
        <taxon>Alligator</taxon>
    </lineage>
</organism>
<dbReference type="InterPro" id="IPR050169">
    <property type="entry name" value="Krueppel_C2H2_ZnF"/>
</dbReference>
<proteinExistence type="predicted"/>
<gene>
    <name evidence="3" type="ORF">Y1Q_0006646</name>
</gene>
<dbReference type="Proteomes" id="UP000050525">
    <property type="component" value="Unassembled WGS sequence"/>
</dbReference>
<feature type="domain" description="KRAB" evidence="2">
    <location>
        <begin position="268"/>
        <end position="337"/>
    </location>
</feature>
<dbReference type="PANTHER" id="PTHR23232">
    <property type="entry name" value="KRAB DOMAIN C2H2 ZINC FINGER"/>
    <property type="match status" value="1"/>
</dbReference>
<sequence length="337" mass="37431">MIVEMGENNKASDLSACKEECQVCPKRPDSIPCGQSGWPPNYSQQLETCTPWSVSVTVSVKVEEGTSDRMQPTRALLQPGDSWPEQLWTQPPDVSLKEVAQRDSLGPRDQPPHGLTKESTPNPESDEKPDAGALGRAHQQHPEEGPANLELPRTSPGRLGERGALSPEQGQLQKGQGRLARQGESMEEVLATVVEPGPLALKLVPQRPKHIERDEPHQGRYLHPYVHNCTYIPFCTQEAGGAGCPERGQLQKGQGRPARQGESTELREAFEDVAVYFTREEWELLEDAQKGLYRDQMLRNCQALVSLGRRLWLGCVYLEICSEAHFTVLRSFAEGLP</sequence>
<dbReference type="EMBL" id="AKHW03002513">
    <property type="protein sequence ID" value="KYO38524.1"/>
    <property type="molecule type" value="Genomic_DNA"/>
</dbReference>
<protein>
    <recommendedName>
        <fullName evidence="2">KRAB domain-containing protein</fullName>
    </recommendedName>
</protein>
<keyword evidence="4" id="KW-1185">Reference proteome</keyword>